<dbReference type="AlphaFoldDB" id="A0A327N451"/>
<dbReference type="Pfam" id="PF16162">
    <property type="entry name" value="KwaB"/>
    <property type="match status" value="1"/>
</dbReference>
<accession>A0A327N451</accession>
<reference evidence="1 2" key="1">
    <citation type="submission" date="2018-06" db="EMBL/GenBank/DDBJ databases">
        <authorList>
            <person name="Zhirakovskaya E."/>
        </authorList>
    </citation>
    <scope>NUCLEOTIDE SEQUENCE [LARGE SCALE GENOMIC DNA]</scope>
    <source>
        <strain evidence="1 2">LY3</strain>
    </source>
</reference>
<organism evidence="1 2">
    <name type="scientific">Pseudomonas fluorescens</name>
    <dbReference type="NCBI Taxonomy" id="294"/>
    <lineage>
        <taxon>Bacteria</taxon>
        <taxon>Pseudomonadati</taxon>
        <taxon>Pseudomonadota</taxon>
        <taxon>Gammaproteobacteria</taxon>
        <taxon>Pseudomonadales</taxon>
        <taxon>Pseudomonadaceae</taxon>
        <taxon>Pseudomonas</taxon>
    </lineage>
</organism>
<protein>
    <submittedName>
        <fullName evidence="1">DUF4868 domain-containing protein</fullName>
    </submittedName>
</protein>
<dbReference type="EMBL" id="QLIN01000005">
    <property type="protein sequence ID" value="RAI69533.1"/>
    <property type="molecule type" value="Genomic_DNA"/>
</dbReference>
<proteinExistence type="predicted"/>
<dbReference type="InterPro" id="IPR032359">
    <property type="entry name" value="KwaB-like"/>
</dbReference>
<dbReference type="Proteomes" id="UP000249493">
    <property type="component" value="Unassembled WGS sequence"/>
</dbReference>
<name>A0A327N451_PSEFL</name>
<sequence length="307" mass="34841">MAAVEALNKLRGLDLVNATMSVWAFKRSNSKTAKFRASSVVATPELEIELKRIARQWIERCTEVDDYSLIATINESSCLYLESDETIFPQLEDLVSNPPEEHLIEAISDLEGSLGYLVRLTIGTDTLHCVCRLGNDWKVKKRAHVLNLVLNRNQLDLAGDEAFIIPKRFDFFVLNTDILVTNKGNFESILEYKQTYVTSFTELRADAGFQAIFSDMAVLVDHVGSNTMHLRRMAVVQERAYYSDVAFMEKLRLVNHERQWNIIFDDNGKIVPSVESVRAIIQVLLNHRLHSELTGHDFDVPSANPIA</sequence>
<gene>
    <name evidence="1" type="ORF">DOZ80_15485</name>
</gene>
<evidence type="ECO:0000313" key="2">
    <source>
        <dbReference type="Proteomes" id="UP000249493"/>
    </source>
</evidence>
<dbReference type="RefSeq" id="WP_111283994.1">
    <property type="nucleotide sequence ID" value="NZ_QLIN01000005.1"/>
</dbReference>
<evidence type="ECO:0000313" key="1">
    <source>
        <dbReference type="EMBL" id="RAI69533.1"/>
    </source>
</evidence>
<comment type="caution">
    <text evidence="1">The sequence shown here is derived from an EMBL/GenBank/DDBJ whole genome shotgun (WGS) entry which is preliminary data.</text>
</comment>